<organism evidence="1 2">
    <name type="scientific">Vibrio sagamiensis NBRC 104589</name>
    <dbReference type="NCBI Taxonomy" id="1219064"/>
    <lineage>
        <taxon>Bacteria</taxon>
        <taxon>Pseudomonadati</taxon>
        <taxon>Pseudomonadota</taxon>
        <taxon>Gammaproteobacteria</taxon>
        <taxon>Vibrionales</taxon>
        <taxon>Vibrionaceae</taxon>
        <taxon>Vibrio</taxon>
    </lineage>
</organism>
<dbReference type="RefSeq" id="WP_039979700.1">
    <property type="nucleotide sequence ID" value="NZ_BAOJ01000020.1"/>
</dbReference>
<dbReference type="InterPro" id="IPR036514">
    <property type="entry name" value="SGNH_hydro_sf"/>
</dbReference>
<dbReference type="PANTHER" id="PTHR45642:SF141">
    <property type="entry name" value="SECRETED EFFECTOR PROTEIN SSEJ"/>
    <property type="match status" value="1"/>
</dbReference>
<comment type="caution">
    <text evidence="1">The sequence shown here is derived from an EMBL/GenBank/DDBJ whole genome shotgun (WGS) entry which is preliminary data.</text>
</comment>
<dbReference type="Gene3D" id="3.40.50.1110">
    <property type="entry name" value="SGNH hydrolase"/>
    <property type="match status" value="1"/>
</dbReference>
<proteinExistence type="predicted"/>
<dbReference type="PANTHER" id="PTHR45642">
    <property type="entry name" value="GDSL ESTERASE/LIPASE EXL3"/>
    <property type="match status" value="1"/>
</dbReference>
<reference evidence="1 2" key="1">
    <citation type="submission" date="2019-07" db="EMBL/GenBank/DDBJ databases">
        <title>Whole genome shotgun sequence of Vibrio sagamiensis NBRC 104589.</title>
        <authorList>
            <person name="Hosoyama A."/>
            <person name="Uohara A."/>
            <person name="Ohji S."/>
            <person name="Ichikawa N."/>
        </authorList>
    </citation>
    <scope>NUCLEOTIDE SEQUENCE [LARGE SCALE GENOMIC DNA]</scope>
    <source>
        <strain evidence="1 2">NBRC 104589</strain>
    </source>
</reference>
<dbReference type="EMBL" id="BJXJ01000014">
    <property type="protein sequence ID" value="GEM75670.1"/>
    <property type="molecule type" value="Genomic_DNA"/>
</dbReference>
<evidence type="ECO:0000313" key="2">
    <source>
        <dbReference type="Proteomes" id="UP000321922"/>
    </source>
</evidence>
<evidence type="ECO:0000313" key="1">
    <source>
        <dbReference type="EMBL" id="GEM75670.1"/>
    </source>
</evidence>
<protein>
    <submittedName>
        <fullName evidence="1">Thermolabile hemolysin</fullName>
    </submittedName>
</protein>
<dbReference type="Pfam" id="PF00657">
    <property type="entry name" value="Lipase_GDSL"/>
    <property type="match status" value="1"/>
</dbReference>
<dbReference type="AlphaFoldDB" id="A0A511QEE4"/>
<keyword evidence="2" id="KW-1185">Reference proteome</keyword>
<name>A0A511QEE4_9VIBR</name>
<dbReference type="CDD" id="cd01846">
    <property type="entry name" value="fatty_acyltransferase_like"/>
    <property type="match status" value="1"/>
</dbReference>
<dbReference type="OrthoDB" id="5292073at2"/>
<sequence length="424" mass="48870">MKKIVALLGSLWIPFGNINAGEVFSSESAVRDAYMDSFSSIDHYKKKQQTLNVRCWYRLSQSKDYVSTDWEWARNPDNSYFTIEGYWRSNIALKNMFYTDTSQKLISQRCEETLDLANENADISFFASKSHWSHNYTIWTNDTVLDPDKIDKIISFGDSLSDTGNVFHASSNNFPNRHSWYFGRFSNGLVWTEYLAKEKDLPVYNWAVGGAGGENAYIFLTGIVEQVASYLAYMKKAEHYQAKNTLFTLLFGVNDFMKYERSVSDVKSDFAEAMIKLTDAGAENFLLLTLPDVTLAPKFRNTDQEKIEEIRANILEMNAFVQLQADYFREQGVNVTVFDTFTLFESIVSDPQQHGFTNTTEPCQYHFDTALSSYLYRHELSDECAYSGSDKYIFWDMLHPTTAVHRYFAQQVISNTDLNSNHPF</sequence>
<accession>A0A511QEE4</accession>
<dbReference type="SUPFAM" id="SSF52266">
    <property type="entry name" value="SGNH hydrolase"/>
    <property type="match status" value="1"/>
</dbReference>
<dbReference type="InterPro" id="IPR050592">
    <property type="entry name" value="GDSL_lipolytic_enzyme"/>
</dbReference>
<dbReference type="Proteomes" id="UP000321922">
    <property type="component" value="Unassembled WGS sequence"/>
</dbReference>
<dbReference type="InterPro" id="IPR001087">
    <property type="entry name" value="GDSL"/>
</dbReference>
<dbReference type="GO" id="GO:0016788">
    <property type="term" value="F:hydrolase activity, acting on ester bonds"/>
    <property type="evidence" value="ECO:0007669"/>
    <property type="project" value="InterPro"/>
</dbReference>
<gene>
    <name evidence="1" type="ORF">VSA01S_17820</name>
</gene>